<organism evidence="1 2">
    <name type="scientific">Methylobacterium goesingense</name>
    <dbReference type="NCBI Taxonomy" id="243690"/>
    <lineage>
        <taxon>Bacteria</taxon>
        <taxon>Pseudomonadati</taxon>
        <taxon>Pseudomonadota</taxon>
        <taxon>Alphaproteobacteria</taxon>
        <taxon>Hyphomicrobiales</taxon>
        <taxon>Methylobacteriaceae</taxon>
        <taxon>Methylobacterium</taxon>
    </lineage>
</organism>
<evidence type="ECO:0000313" key="2">
    <source>
        <dbReference type="Proteomes" id="UP001549145"/>
    </source>
</evidence>
<keyword evidence="2" id="KW-1185">Reference proteome</keyword>
<dbReference type="Proteomes" id="UP001549145">
    <property type="component" value="Unassembled WGS sequence"/>
</dbReference>
<proteinExistence type="predicted"/>
<sequence>MTDPEPAPDAIPGDRLSAMNAALAEWAACSAAESPSLIERFEAMGYRVRGKSREEVAEVLKHPPAGPSTPPADGR</sequence>
<gene>
    <name evidence="1" type="ORF">ABID43_003484</name>
</gene>
<protein>
    <submittedName>
        <fullName evidence="1">Uncharacterized protein</fullName>
    </submittedName>
</protein>
<accession>A0ABV2LB22</accession>
<name>A0ABV2LB22_9HYPH</name>
<dbReference type="RefSeq" id="WP_238282133.1">
    <property type="nucleotide sequence ID" value="NZ_BPQL01000155.1"/>
</dbReference>
<dbReference type="EMBL" id="JBEPMM010000010">
    <property type="protein sequence ID" value="MET3693930.1"/>
    <property type="molecule type" value="Genomic_DNA"/>
</dbReference>
<reference evidence="1 2" key="1">
    <citation type="submission" date="2024-06" db="EMBL/GenBank/DDBJ databases">
        <title>Genomic Encyclopedia of Type Strains, Phase IV (KMG-IV): sequencing the most valuable type-strain genomes for metagenomic binning, comparative biology and taxonomic classification.</title>
        <authorList>
            <person name="Goeker M."/>
        </authorList>
    </citation>
    <scope>NUCLEOTIDE SEQUENCE [LARGE SCALE GENOMIC DNA]</scope>
    <source>
        <strain evidence="1 2">DSM 21331</strain>
    </source>
</reference>
<comment type="caution">
    <text evidence="1">The sequence shown here is derived from an EMBL/GenBank/DDBJ whole genome shotgun (WGS) entry which is preliminary data.</text>
</comment>
<evidence type="ECO:0000313" key="1">
    <source>
        <dbReference type="EMBL" id="MET3693930.1"/>
    </source>
</evidence>